<dbReference type="EMBL" id="NVUS01000029">
    <property type="protein sequence ID" value="PCI97472.1"/>
    <property type="molecule type" value="Genomic_DNA"/>
</dbReference>
<proteinExistence type="predicted"/>
<reference key="1">
    <citation type="submission" date="2017-08" db="EMBL/GenBank/DDBJ databases">
        <title>A dynamic microbial community with high functional redundancy inhabits the cold, oxic subseafloor aquifer.</title>
        <authorList>
            <person name="Tully B.J."/>
            <person name="Wheat C.G."/>
            <person name="Glazer B.T."/>
            <person name="Huber J.A."/>
        </authorList>
    </citation>
    <scope>NUCLEOTIDE SEQUENCE [LARGE SCALE GENOMIC DNA]</scope>
</reference>
<comment type="caution">
    <text evidence="1">The sequence shown here is derived from an EMBL/GenBank/DDBJ whole genome shotgun (WGS) entry which is preliminary data.</text>
</comment>
<reference evidence="1" key="2">
    <citation type="journal article" date="2018" name="ISME J.">
        <title>A dynamic microbial community with high functional redundancy inhabits the cold, oxic subseafloor aquifer.</title>
        <authorList>
            <person name="Tully B.J."/>
            <person name="Wheat C.G."/>
            <person name="Glazer B.T."/>
            <person name="Huber J.A."/>
        </authorList>
    </citation>
    <scope>NUCLEOTIDE SEQUENCE</scope>
    <source>
        <strain evidence="1">NORP83</strain>
    </source>
</reference>
<gene>
    <name evidence="1" type="ORF">COB13_15500</name>
</gene>
<evidence type="ECO:0000313" key="1">
    <source>
        <dbReference type="EMBL" id="PCI97472.1"/>
    </source>
</evidence>
<organism evidence="1">
    <name type="scientific">OCS116 cluster bacterium</name>
    <dbReference type="NCBI Taxonomy" id="2030921"/>
    <lineage>
        <taxon>Bacteria</taxon>
        <taxon>Pseudomonadati</taxon>
        <taxon>Pseudomonadota</taxon>
        <taxon>Alphaproteobacteria</taxon>
        <taxon>OCS116 cluster</taxon>
    </lineage>
</organism>
<sequence>MTYLVYMNDGAFASLTTTERYDDGTISSCCKAFGFVGEIPETFEAFEQEITKDGATYTIGCAELVDEHIGNAEYDEVSREIVDDEGVFKMVITHSDIAPVVPEPVVHKIPTLLVVDRLVKMDKFDEVAAALKANKPNERDFVRFTLANYIYSDNAEVLTLFAALGVDASVVLAPESDGV</sequence>
<dbReference type="AlphaFoldDB" id="A0A2A4YRN6"/>
<protein>
    <submittedName>
        <fullName evidence="1">Uncharacterized protein</fullName>
    </submittedName>
</protein>
<name>A0A2A4YRN6_9PROT</name>
<accession>A0A2A4YRN6</accession>